<organism evidence="1 2">
    <name type="scientific">Candidatus Methanogaster sp</name>
    <dbReference type="NCBI Taxonomy" id="3386292"/>
    <lineage>
        <taxon>Archaea</taxon>
        <taxon>Methanobacteriati</taxon>
        <taxon>Methanobacteriota</taxon>
        <taxon>Stenosarchaea group</taxon>
        <taxon>Methanomicrobia</taxon>
        <taxon>Methanosarcinales</taxon>
        <taxon>ANME-2 cluster</taxon>
        <taxon>Candidatus Methanogasteraceae</taxon>
        <taxon>Candidatus Methanogaster</taxon>
    </lineage>
</organism>
<sequence length="316" mass="35920">MEKTWKFRFFPGLVGLIFLLSACTQPTQETATALPKNKLNQLKLEAACKNDPLIAEVKKDLKDKVSVLELMKVYLQGLEEDASPTSPYMKKLERLFACGLADDVVEGHLYGLTLVLKKREHPYGGFLNQVWGTTLGSVSPWDGKMLQPISAEELEFYSQGFEKGHALTFLGINCFKEYEESPLNIAGMKVLSVWMRLKDVPEEEKLKYGYDKKGGLFIAGKAESVNPENSGKDIFQLNYRWKNLENPAPAKYLIDEIVRIADGLYLGELLLATECLFEDYDPEAGPGKYKYEGFGYFLLLDDRWNKERERLFPAVQ</sequence>
<accession>A0AC61L0K8</accession>
<evidence type="ECO:0000313" key="2">
    <source>
        <dbReference type="Proteomes" id="UP000248329"/>
    </source>
</evidence>
<reference evidence="1" key="1">
    <citation type="submission" date="2018-01" db="EMBL/GenBank/DDBJ databases">
        <authorList>
            <person name="Krukenberg V."/>
        </authorList>
    </citation>
    <scope>NUCLEOTIDE SEQUENCE</scope>
    <source>
        <strain evidence="1">E20ANME2</strain>
    </source>
</reference>
<proteinExistence type="predicted"/>
<dbReference type="EMBL" id="PQXF01000025">
    <property type="protein sequence ID" value="PXF59435.1"/>
    <property type="molecule type" value="Genomic_DNA"/>
</dbReference>
<gene>
    <name evidence="1" type="ORF">C4B59_11515</name>
</gene>
<dbReference type="Proteomes" id="UP000248329">
    <property type="component" value="Unassembled WGS sequence"/>
</dbReference>
<name>A0AC61L0K8_9EURY</name>
<protein>
    <submittedName>
        <fullName evidence="1">Uncharacterized protein</fullName>
    </submittedName>
</protein>
<evidence type="ECO:0000313" key="1">
    <source>
        <dbReference type="EMBL" id="PXF59435.1"/>
    </source>
</evidence>
<comment type="caution">
    <text evidence="1">The sequence shown here is derived from an EMBL/GenBank/DDBJ whole genome shotgun (WGS) entry which is preliminary data.</text>
</comment>